<gene>
    <name evidence="1" type="ORF">B296_00043326</name>
</gene>
<organism evidence="1 2">
    <name type="scientific">Ensete ventricosum</name>
    <name type="common">Abyssinian banana</name>
    <name type="synonym">Musa ensete</name>
    <dbReference type="NCBI Taxonomy" id="4639"/>
    <lineage>
        <taxon>Eukaryota</taxon>
        <taxon>Viridiplantae</taxon>
        <taxon>Streptophyta</taxon>
        <taxon>Embryophyta</taxon>
        <taxon>Tracheophyta</taxon>
        <taxon>Spermatophyta</taxon>
        <taxon>Magnoliopsida</taxon>
        <taxon>Liliopsida</taxon>
        <taxon>Zingiberales</taxon>
        <taxon>Musaceae</taxon>
        <taxon>Ensete</taxon>
    </lineage>
</organism>
<evidence type="ECO:0000313" key="2">
    <source>
        <dbReference type="Proteomes" id="UP000287651"/>
    </source>
</evidence>
<dbReference type="AlphaFoldDB" id="A0A426ZCH4"/>
<name>A0A426ZCH4_ENSVE</name>
<reference evidence="1 2" key="1">
    <citation type="journal article" date="2014" name="Agronomy (Basel)">
        <title>A Draft Genome Sequence for Ensete ventricosum, the Drought-Tolerant Tree Against Hunger.</title>
        <authorList>
            <person name="Harrison J."/>
            <person name="Moore K.A."/>
            <person name="Paszkiewicz K."/>
            <person name="Jones T."/>
            <person name="Grant M."/>
            <person name="Ambacheew D."/>
            <person name="Muzemil S."/>
            <person name="Studholme D.J."/>
        </authorList>
    </citation>
    <scope>NUCLEOTIDE SEQUENCE [LARGE SCALE GENOMIC DNA]</scope>
</reference>
<protein>
    <submittedName>
        <fullName evidence="1">Uncharacterized protein</fullName>
    </submittedName>
</protein>
<dbReference type="EMBL" id="AMZH03007311">
    <property type="protein sequence ID" value="RRT61642.1"/>
    <property type="molecule type" value="Genomic_DNA"/>
</dbReference>
<accession>A0A426ZCH4</accession>
<comment type="caution">
    <text evidence="1">The sequence shown here is derived from an EMBL/GenBank/DDBJ whole genome shotgun (WGS) entry which is preliminary data.</text>
</comment>
<dbReference type="Proteomes" id="UP000287651">
    <property type="component" value="Unassembled WGS sequence"/>
</dbReference>
<proteinExistence type="predicted"/>
<evidence type="ECO:0000313" key="1">
    <source>
        <dbReference type="EMBL" id="RRT61642.1"/>
    </source>
</evidence>
<sequence length="85" mass="9581">MGLRRRHLVAVVVFAAVIALRHLADVASLRRRHYSRWSSPSWLLSLPLLSLSVKSARRLISTTLHCHLSLLVNASPRLYSSLLLT</sequence>